<feature type="region of interest" description="Disordered" evidence="10">
    <location>
        <begin position="75"/>
        <end position="138"/>
    </location>
</feature>
<comment type="subcellular location">
    <subcellularLocation>
        <location evidence="3">Cytoplasm</location>
    </subcellularLocation>
    <subcellularLocation>
        <location evidence="2">Nucleus</location>
    </subcellularLocation>
</comment>
<keyword evidence="8" id="KW-0653">Protein transport</keyword>
<proteinExistence type="inferred from homology"/>
<keyword evidence="13" id="KW-1185">Reference proteome</keyword>
<accession>A0A4S4LF92</accession>
<organism evidence="12 13">
    <name type="scientific">Phellinidium pouzarii</name>
    <dbReference type="NCBI Taxonomy" id="167371"/>
    <lineage>
        <taxon>Eukaryota</taxon>
        <taxon>Fungi</taxon>
        <taxon>Dikarya</taxon>
        <taxon>Basidiomycota</taxon>
        <taxon>Agaricomycotina</taxon>
        <taxon>Agaricomycetes</taxon>
        <taxon>Hymenochaetales</taxon>
        <taxon>Hymenochaetaceae</taxon>
        <taxon>Phellinidium</taxon>
    </lineage>
</organism>
<name>A0A4S4LF92_9AGAM</name>
<feature type="compositionally biased region" description="Polar residues" evidence="10">
    <location>
        <begin position="97"/>
        <end position="119"/>
    </location>
</feature>
<dbReference type="PANTHER" id="PTHR31196">
    <property type="entry name" value="RNA POLYMERASE II NUCLEAR LOCALIZATION PROTEIN SLC7A6OS-RELATED"/>
    <property type="match status" value="1"/>
</dbReference>
<dbReference type="InterPro" id="IPR013883">
    <property type="entry name" value="TF_Iwr1_dom"/>
</dbReference>
<dbReference type="Pfam" id="PF08574">
    <property type="entry name" value="Iwr1"/>
    <property type="match status" value="1"/>
</dbReference>
<protein>
    <recommendedName>
        <fullName evidence="5">Probable RNA polymerase II nuclear localization protein SLC7A6OS</fullName>
    </recommendedName>
</protein>
<sequence length="300" mass="33959">MDVNMNVAQSQGYTILRIKRKRDEDVPELLVVEPSLKRVTKKRRSGINIFQFAETVDTTAWDAVKQTELKNRIAELSNTSPESPRKNQNDMVPAIPSTISRNSSSQTHTRQYRVITQEQPELERRPSRFAAAPPEVLSSKDNVQSSDLRIYDAVLEPNKLDDEVDPEMEKFQSLLKDYLSVDESTPTQPEYSIVPVAANGAPEILSPTSNEYVYDIFYHRPSTLSDWAAASSMATVTGLPSIFINDDLDSDSEVEDEADEDSNAEDFYRNDYPDEESSEEFSDDDFSVDESNEGHFRPTI</sequence>
<dbReference type="Proteomes" id="UP000308199">
    <property type="component" value="Unassembled WGS sequence"/>
</dbReference>
<feature type="region of interest" description="Disordered" evidence="10">
    <location>
        <begin position="247"/>
        <end position="300"/>
    </location>
</feature>
<dbReference type="EMBL" id="SGPK01000035">
    <property type="protein sequence ID" value="THH10469.1"/>
    <property type="molecule type" value="Genomic_DNA"/>
</dbReference>
<evidence type="ECO:0000256" key="8">
    <source>
        <dbReference type="ARBA" id="ARBA00022927"/>
    </source>
</evidence>
<comment type="function">
    <text evidence="1">Directs RNA polymerase II nuclear import.</text>
</comment>
<evidence type="ECO:0000313" key="13">
    <source>
        <dbReference type="Proteomes" id="UP000308199"/>
    </source>
</evidence>
<feature type="domain" description="Transcription factor Iwr1" evidence="11">
    <location>
        <begin position="211"/>
        <end position="276"/>
    </location>
</feature>
<dbReference type="PANTHER" id="PTHR31196:SF2">
    <property type="entry name" value="RNA POLYMERASE II NUCLEAR LOCALIZATION PROTEIN SLC7A6OS-RELATED"/>
    <property type="match status" value="1"/>
</dbReference>
<evidence type="ECO:0000256" key="4">
    <source>
        <dbReference type="ARBA" id="ARBA00010218"/>
    </source>
</evidence>
<keyword evidence="7" id="KW-0963">Cytoplasm</keyword>
<evidence type="ECO:0000256" key="6">
    <source>
        <dbReference type="ARBA" id="ARBA00022448"/>
    </source>
</evidence>
<keyword evidence="6" id="KW-0813">Transport</keyword>
<dbReference type="GO" id="GO:0005634">
    <property type="term" value="C:nucleus"/>
    <property type="evidence" value="ECO:0007669"/>
    <property type="project" value="UniProtKB-SubCell"/>
</dbReference>
<gene>
    <name evidence="12" type="ORF">EW145_g1297</name>
</gene>
<dbReference type="AlphaFoldDB" id="A0A4S4LF92"/>
<evidence type="ECO:0000256" key="1">
    <source>
        <dbReference type="ARBA" id="ARBA00003202"/>
    </source>
</evidence>
<dbReference type="GO" id="GO:0015031">
    <property type="term" value="P:protein transport"/>
    <property type="evidence" value="ECO:0007669"/>
    <property type="project" value="UniProtKB-KW"/>
</dbReference>
<evidence type="ECO:0000256" key="5">
    <source>
        <dbReference type="ARBA" id="ARBA00017036"/>
    </source>
</evidence>
<evidence type="ECO:0000256" key="10">
    <source>
        <dbReference type="SAM" id="MobiDB-lite"/>
    </source>
</evidence>
<evidence type="ECO:0000256" key="2">
    <source>
        <dbReference type="ARBA" id="ARBA00004123"/>
    </source>
</evidence>
<comment type="caution">
    <text evidence="12">The sequence shown here is derived from an EMBL/GenBank/DDBJ whole genome shotgun (WGS) entry which is preliminary data.</text>
</comment>
<evidence type="ECO:0000256" key="3">
    <source>
        <dbReference type="ARBA" id="ARBA00004496"/>
    </source>
</evidence>
<keyword evidence="9" id="KW-0539">Nucleus</keyword>
<reference evidence="12 13" key="1">
    <citation type="submission" date="2019-02" db="EMBL/GenBank/DDBJ databases">
        <title>Genome sequencing of the rare red list fungi Phellinidium pouzarii.</title>
        <authorList>
            <person name="Buettner E."/>
            <person name="Kellner H."/>
        </authorList>
    </citation>
    <scope>NUCLEOTIDE SEQUENCE [LARGE SCALE GENOMIC DNA]</scope>
    <source>
        <strain evidence="12 13">DSM 108285</strain>
    </source>
</reference>
<dbReference type="GO" id="GO:0032502">
    <property type="term" value="P:developmental process"/>
    <property type="evidence" value="ECO:0007669"/>
    <property type="project" value="TreeGrafter"/>
</dbReference>
<evidence type="ECO:0000313" key="12">
    <source>
        <dbReference type="EMBL" id="THH10469.1"/>
    </source>
</evidence>
<dbReference type="InterPro" id="IPR040218">
    <property type="entry name" value="SLC7A6OS"/>
</dbReference>
<evidence type="ECO:0000256" key="9">
    <source>
        <dbReference type="ARBA" id="ARBA00023242"/>
    </source>
</evidence>
<comment type="similarity">
    <text evidence="4">Belongs to the IWR1/SLC7A6OS family.</text>
</comment>
<evidence type="ECO:0000259" key="11">
    <source>
        <dbReference type="Pfam" id="PF08574"/>
    </source>
</evidence>
<feature type="compositionally biased region" description="Acidic residues" evidence="10">
    <location>
        <begin position="247"/>
        <end position="264"/>
    </location>
</feature>
<evidence type="ECO:0000256" key="7">
    <source>
        <dbReference type="ARBA" id="ARBA00022490"/>
    </source>
</evidence>
<feature type="compositionally biased region" description="Acidic residues" evidence="10">
    <location>
        <begin position="273"/>
        <end position="291"/>
    </location>
</feature>
<dbReference type="OrthoDB" id="6255506at2759"/>
<dbReference type="GO" id="GO:0005737">
    <property type="term" value="C:cytoplasm"/>
    <property type="evidence" value="ECO:0007669"/>
    <property type="project" value="UniProtKB-SubCell"/>
</dbReference>